<dbReference type="InterPro" id="IPR000571">
    <property type="entry name" value="Znf_CCCH"/>
</dbReference>
<dbReference type="GO" id="GO:0008270">
    <property type="term" value="F:zinc ion binding"/>
    <property type="evidence" value="ECO:0007669"/>
    <property type="project" value="UniProtKB-KW"/>
</dbReference>
<dbReference type="PROSITE" id="PS50103">
    <property type="entry name" value="ZF_C3H1"/>
    <property type="match status" value="3"/>
</dbReference>
<keyword evidence="1 5" id="KW-0479">Metal-binding</keyword>
<proteinExistence type="predicted"/>
<feature type="domain" description="C3H1-type" evidence="6">
    <location>
        <begin position="96"/>
        <end position="122"/>
    </location>
</feature>
<dbReference type="AlphaFoldDB" id="A0AAW1V6U1"/>
<evidence type="ECO:0000313" key="7">
    <source>
        <dbReference type="EMBL" id="KAK9888423.1"/>
    </source>
</evidence>
<feature type="zinc finger region" description="C3H1-type" evidence="5">
    <location>
        <begin position="16"/>
        <end position="42"/>
    </location>
</feature>
<feature type="zinc finger region" description="C3H1-type" evidence="5">
    <location>
        <begin position="43"/>
        <end position="69"/>
    </location>
</feature>
<keyword evidence="8" id="KW-1185">Reference proteome</keyword>
<protein>
    <recommendedName>
        <fullName evidence="6">C3H1-type domain-containing protein</fullName>
    </recommendedName>
</protein>
<sequence length="188" mass="22125">MSLELSEESISDNVNEKDEGVCRDFVRGMCDRKYCKYKHETQSPTLNFCHDFQNSFCPRPKCKFIHCTPDEVDEYKRTGKMSNQILAEATRKNQLPGMHPICNQFRKGLCRRNNCKYRHLTKEDEEAGIMGLIHSNNLVNVQMNFSQEVQNVATLNGYLWYIYLELVRIYIIITSNDFGNYFKKELRV</sequence>
<accession>A0AAW1V6U1</accession>
<dbReference type="PANTHER" id="PTHR12675:SF6">
    <property type="entry name" value="ZINC FINGER CCCH DOMAIN-CONTAINING PROTEIN 10"/>
    <property type="match status" value="1"/>
</dbReference>
<evidence type="ECO:0000256" key="3">
    <source>
        <dbReference type="ARBA" id="ARBA00022771"/>
    </source>
</evidence>
<dbReference type="GO" id="GO:0043484">
    <property type="term" value="P:regulation of RNA splicing"/>
    <property type="evidence" value="ECO:0007669"/>
    <property type="project" value="TreeGrafter"/>
</dbReference>
<feature type="zinc finger region" description="C3H1-type" evidence="5">
    <location>
        <begin position="96"/>
        <end position="122"/>
    </location>
</feature>
<keyword evidence="2" id="KW-0677">Repeat</keyword>
<feature type="domain" description="C3H1-type" evidence="6">
    <location>
        <begin position="16"/>
        <end position="42"/>
    </location>
</feature>
<dbReference type="GO" id="GO:0003723">
    <property type="term" value="F:RNA binding"/>
    <property type="evidence" value="ECO:0007669"/>
    <property type="project" value="TreeGrafter"/>
</dbReference>
<reference evidence="7 8" key="1">
    <citation type="submission" date="2023-03" db="EMBL/GenBank/DDBJ databases">
        <title>Genome insight into feeding habits of ladybird beetles.</title>
        <authorList>
            <person name="Li H.-S."/>
            <person name="Huang Y.-H."/>
            <person name="Pang H."/>
        </authorList>
    </citation>
    <scope>NUCLEOTIDE SEQUENCE [LARGE SCALE GENOMIC DNA]</scope>
    <source>
        <strain evidence="7">SYSU_2023b</strain>
        <tissue evidence="7">Whole body</tissue>
    </source>
</reference>
<dbReference type="EMBL" id="JARQZJ010000121">
    <property type="protein sequence ID" value="KAK9888423.1"/>
    <property type="molecule type" value="Genomic_DNA"/>
</dbReference>
<keyword evidence="3 5" id="KW-0863">Zinc-finger</keyword>
<evidence type="ECO:0000256" key="1">
    <source>
        <dbReference type="ARBA" id="ARBA00022723"/>
    </source>
</evidence>
<name>A0AAW1V6U1_9CUCU</name>
<keyword evidence="4 5" id="KW-0862">Zinc</keyword>
<organism evidence="7 8">
    <name type="scientific">Henosepilachna vigintioctopunctata</name>
    <dbReference type="NCBI Taxonomy" id="420089"/>
    <lineage>
        <taxon>Eukaryota</taxon>
        <taxon>Metazoa</taxon>
        <taxon>Ecdysozoa</taxon>
        <taxon>Arthropoda</taxon>
        <taxon>Hexapoda</taxon>
        <taxon>Insecta</taxon>
        <taxon>Pterygota</taxon>
        <taxon>Neoptera</taxon>
        <taxon>Endopterygota</taxon>
        <taxon>Coleoptera</taxon>
        <taxon>Polyphaga</taxon>
        <taxon>Cucujiformia</taxon>
        <taxon>Coccinelloidea</taxon>
        <taxon>Coccinellidae</taxon>
        <taxon>Epilachninae</taxon>
        <taxon>Epilachnini</taxon>
        <taxon>Henosepilachna</taxon>
    </lineage>
</organism>
<evidence type="ECO:0000256" key="4">
    <source>
        <dbReference type="ARBA" id="ARBA00022833"/>
    </source>
</evidence>
<dbReference type="PANTHER" id="PTHR12675">
    <property type="entry name" value="MUSCLEBLIND-LIKE PROTEIN"/>
    <property type="match status" value="1"/>
</dbReference>
<evidence type="ECO:0000256" key="5">
    <source>
        <dbReference type="PROSITE-ProRule" id="PRU00723"/>
    </source>
</evidence>
<comment type="caution">
    <text evidence="7">The sequence shown here is derived from an EMBL/GenBank/DDBJ whole genome shotgun (WGS) entry which is preliminary data.</text>
</comment>
<evidence type="ECO:0000256" key="2">
    <source>
        <dbReference type="ARBA" id="ARBA00022737"/>
    </source>
</evidence>
<evidence type="ECO:0000259" key="6">
    <source>
        <dbReference type="PROSITE" id="PS50103"/>
    </source>
</evidence>
<dbReference type="SMART" id="SM00356">
    <property type="entry name" value="ZnF_C3H1"/>
    <property type="match status" value="3"/>
</dbReference>
<evidence type="ECO:0000313" key="8">
    <source>
        <dbReference type="Proteomes" id="UP001431783"/>
    </source>
</evidence>
<feature type="domain" description="C3H1-type" evidence="6">
    <location>
        <begin position="43"/>
        <end position="69"/>
    </location>
</feature>
<dbReference type="Proteomes" id="UP001431783">
    <property type="component" value="Unassembled WGS sequence"/>
</dbReference>
<dbReference type="Gene3D" id="3.30.1370.210">
    <property type="match status" value="2"/>
</dbReference>
<gene>
    <name evidence="7" type="ORF">WA026_000671</name>
</gene>